<evidence type="ECO:0000256" key="4">
    <source>
        <dbReference type="ARBA" id="ARBA00023163"/>
    </source>
</evidence>
<evidence type="ECO:0000256" key="8">
    <source>
        <dbReference type="SAM" id="Phobius"/>
    </source>
</evidence>
<keyword evidence="6" id="KW-0175">Coiled coil</keyword>
<dbReference type="Pfam" id="PF00170">
    <property type="entry name" value="bZIP_1"/>
    <property type="match status" value="1"/>
</dbReference>
<evidence type="ECO:0000313" key="11">
    <source>
        <dbReference type="Proteomes" id="UP000288716"/>
    </source>
</evidence>
<sequence length="323" mass="36705">MSATLDFLPSFGISDEKLFSDLLDVALKPEEYLSLTSDVDIFGEDLLNSDECIAIKNELDSDNSEDANMVQLLTEDRDNDEILIDSSPIDNVVEVDSGADDLLDCEEGVVSNIVLDDCESPTLDDEALQFTNPNSVEIHHNYCSLKYASSSGSETSSPNSRKQNHTRSSRSKAITDIVLTDEEIRLLSKEGYQNFPTGNTPLTKQEERVLRKIRRKIRNKKSAQCSRQRKKEYLDELEKKFEKCSSDNHILRKENLRLKKANESLMIKLKRLLILSGVSNGQTSFKTSFFVLILSFMFIVFPFFRYAMFFNFSTCHFGLLVLA</sequence>
<evidence type="ECO:0000256" key="6">
    <source>
        <dbReference type="SAM" id="Coils"/>
    </source>
</evidence>
<evidence type="ECO:0000256" key="1">
    <source>
        <dbReference type="ARBA" id="ARBA00004648"/>
    </source>
</evidence>
<dbReference type="InterPro" id="IPR046347">
    <property type="entry name" value="bZIP_sf"/>
</dbReference>
<accession>A0A443SC71</accession>
<name>A0A443SC71_9ACAR</name>
<comment type="caution">
    <text evidence="10">The sequence shown here is derived from an EMBL/GenBank/DDBJ whole genome shotgun (WGS) entry which is preliminary data.</text>
</comment>
<feature type="coiled-coil region" evidence="6">
    <location>
        <begin position="220"/>
        <end position="254"/>
    </location>
</feature>
<keyword evidence="8" id="KW-1133">Transmembrane helix</keyword>
<feature type="region of interest" description="Disordered" evidence="7">
    <location>
        <begin position="148"/>
        <end position="172"/>
    </location>
</feature>
<dbReference type="InterPro" id="IPR051381">
    <property type="entry name" value="CREB_ATF_subfamily"/>
</dbReference>
<dbReference type="GO" id="GO:0005789">
    <property type="term" value="C:endoplasmic reticulum membrane"/>
    <property type="evidence" value="ECO:0007669"/>
    <property type="project" value="UniProtKB-SubCell"/>
</dbReference>
<dbReference type="Proteomes" id="UP000288716">
    <property type="component" value="Unassembled WGS sequence"/>
</dbReference>
<gene>
    <name evidence="10" type="ORF">B4U80_03622</name>
</gene>
<dbReference type="GO" id="GO:0005634">
    <property type="term" value="C:nucleus"/>
    <property type="evidence" value="ECO:0007669"/>
    <property type="project" value="TreeGrafter"/>
</dbReference>
<dbReference type="EMBL" id="NCKV01004088">
    <property type="protein sequence ID" value="RWS25064.1"/>
    <property type="molecule type" value="Genomic_DNA"/>
</dbReference>
<evidence type="ECO:0000256" key="7">
    <source>
        <dbReference type="SAM" id="MobiDB-lite"/>
    </source>
</evidence>
<dbReference type="OrthoDB" id="6509270at2759"/>
<keyword evidence="2" id="KW-0805">Transcription regulation</keyword>
<dbReference type="AlphaFoldDB" id="A0A443SC71"/>
<dbReference type="GO" id="GO:0000978">
    <property type="term" value="F:RNA polymerase II cis-regulatory region sequence-specific DNA binding"/>
    <property type="evidence" value="ECO:0007669"/>
    <property type="project" value="TreeGrafter"/>
</dbReference>
<dbReference type="PROSITE" id="PS50217">
    <property type="entry name" value="BZIP"/>
    <property type="match status" value="1"/>
</dbReference>
<dbReference type="PANTHER" id="PTHR45996">
    <property type="entry name" value="AGAP001464-PB"/>
    <property type="match status" value="1"/>
</dbReference>
<feature type="domain" description="BZIP" evidence="9">
    <location>
        <begin position="209"/>
        <end position="272"/>
    </location>
</feature>
<evidence type="ECO:0000256" key="2">
    <source>
        <dbReference type="ARBA" id="ARBA00023015"/>
    </source>
</evidence>
<organism evidence="10 11">
    <name type="scientific">Leptotrombidium deliense</name>
    <dbReference type="NCBI Taxonomy" id="299467"/>
    <lineage>
        <taxon>Eukaryota</taxon>
        <taxon>Metazoa</taxon>
        <taxon>Ecdysozoa</taxon>
        <taxon>Arthropoda</taxon>
        <taxon>Chelicerata</taxon>
        <taxon>Arachnida</taxon>
        <taxon>Acari</taxon>
        <taxon>Acariformes</taxon>
        <taxon>Trombidiformes</taxon>
        <taxon>Prostigmata</taxon>
        <taxon>Anystina</taxon>
        <taxon>Parasitengona</taxon>
        <taxon>Trombiculoidea</taxon>
        <taxon>Trombiculidae</taxon>
        <taxon>Leptotrombidium</taxon>
    </lineage>
</organism>
<dbReference type="GO" id="GO:0000981">
    <property type="term" value="F:DNA-binding transcription factor activity, RNA polymerase II-specific"/>
    <property type="evidence" value="ECO:0007669"/>
    <property type="project" value="TreeGrafter"/>
</dbReference>
<evidence type="ECO:0000259" key="9">
    <source>
        <dbReference type="PROSITE" id="PS50217"/>
    </source>
</evidence>
<dbReference type="SMART" id="SM00338">
    <property type="entry name" value="BRLZ"/>
    <property type="match status" value="1"/>
</dbReference>
<keyword evidence="5" id="KW-0539">Nucleus</keyword>
<keyword evidence="8" id="KW-0472">Membrane</keyword>
<dbReference type="InterPro" id="IPR004827">
    <property type="entry name" value="bZIP"/>
</dbReference>
<protein>
    <submittedName>
        <fullName evidence="10">Cyclic AMP-responsive element-binding protein 3-like protein 3</fullName>
    </submittedName>
</protein>
<dbReference type="STRING" id="299467.A0A443SC71"/>
<dbReference type="PANTHER" id="PTHR45996:SF3">
    <property type="entry name" value="CREB-H TRANSCRIPTION FACTOR HOMOLOG LET-607"/>
    <property type="match status" value="1"/>
</dbReference>
<keyword evidence="11" id="KW-1185">Reference proteome</keyword>
<evidence type="ECO:0000313" key="10">
    <source>
        <dbReference type="EMBL" id="RWS25064.1"/>
    </source>
</evidence>
<dbReference type="VEuPathDB" id="VectorBase:LDEU006975"/>
<comment type="subcellular location">
    <subcellularLocation>
        <location evidence="1">Endoplasmic reticulum membrane</location>
        <topology evidence="1">Single-pass type II membrane protein</topology>
    </subcellularLocation>
</comment>
<proteinExistence type="predicted"/>
<keyword evidence="4" id="KW-0804">Transcription</keyword>
<feature type="compositionally biased region" description="Low complexity" evidence="7">
    <location>
        <begin position="149"/>
        <end position="160"/>
    </location>
</feature>
<reference evidence="10 11" key="1">
    <citation type="journal article" date="2018" name="Gigascience">
        <title>Genomes of trombidid mites reveal novel predicted allergens and laterally-transferred genes associated with secondary metabolism.</title>
        <authorList>
            <person name="Dong X."/>
            <person name="Chaisiri K."/>
            <person name="Xia D."/>
            <person name="Armstrong S.D."/>
            <person name="Fang Y."/>
            <person name="Donnelly M.J."/>
            <person name="Kadowaki T."/>
            <person name="McGarry J.W."/>
            <person name="Darby A.C."/>
            <person name="Makepeace B.L."/>
        </authorList>
    </citation>
    <scope>NUCLEOTIDE SEQUENCE [LARGE SCALE GENOMIC DNA]</scope>
    <source>
        <strain evidence="10">UoL-UT</strain>
    </source>
</reference>
<keyword evidence="3" id="KW-0238">DNA-binding</keyword>
<evidence type="ECO:0000256" key="5">
    <source>
        <dbReference type="ARBA" id="ARBA00023242"/>
    </source>
</evidence>
<dbReference type="CDD" id="cd14689">
    <property type="entry name" value="bZIP_CREB3"/>
    <property type="match status" value="1"/>
</dbReference>
<dbReference type="SUPFAM" id="SSF57959">
    <property type="entry name" value="Leucine zipper domain"/>
    <property type="match status" value="1"/>
</dbReference>
<feature type="transmembrane region" description="Helical" evidence="8">
    <location>
        <begin position="289"/>
        <end position="308"/>
    </location>
</feature>
<evidence type="ECO:0000256" key="3">
    <source>
        <dbReference type="ARBA" id="ARBA00023125"/>
    </source>
</evidence>
<keyword evidence="8" id="KW-0812">Transmembrane</keyword>
<dbReference type="Gene3D" id="1.20.5.170">
    <property type="match status" value="1"/>
</dbReference>